<evidence type="ECO:0000256" key="7">
    <source>
        <dbReference type="ARBA" id="ARBA00023136"/>
    </source>
</evidence>
<evidence type="ECO:0000256" key="1">
    <source>
        <dbReference type="ARBA" id="ARBA00004651"/>
    </source>
</evidence>
<feature type="transmembrane region" description="Helical" evidence="8">
    <location>
        <begin position="305"/>
        <end position="324"/>
    </location>
</feature>
<keyword evidence="3" id="KW-0813">Transport</keyword>
<evidence type="ECO:0000256" key="4">
    <source>
        <dbReference type="ARBA" id="ARBA00022475"/>
    </source>
</evidence>
<organism evidence="9 10">
    <name type="scientific">Vibrio pectenicida</name>
    <dbReference type="NCBI Taxonomy" id="62763"/>
    <lineage>
        <taxon>Bacteria</taxon>
        <taxon>Pseudomonadati</taxon>
        <taxon>Pseudomonadota</taxon>
        <taxon>Gammaproteobacteria</taxon>
        <taxon>Vibrionales</taxon>
        <taxon>Vibrionaceae</taxon>
        <taxon>Vibrio</taxon>
    </lineage>
</organism>
<keyword evidence="10" id="KW-1185">Reference proteome</keyword>
<dbReference type="CDD" id="cd06550">
    <property type="entry name" value="TM_ABC_iron-siderophores_like"/>
    <property type="match status" value="1"/>
</dbReference>
<dbReference type="SUPFAM" id="SSF81345">
    <property type="entry name" value="ABC transporter involved in vitamin B12 uptake, BtuC"/>
    <property type="match status" value="1"/>
</dbReference>
<dbReference type="PANTHER" id="PTHR30472">
    <property type="entry name" value="FERRIC ENTEROBACTIN TRANSPORT SYSTEM PERMEASE PROTEIN"/>
    <property type="match status" value="1"/>
</dbReference>
<dbReference type="GO" id="GO:0022857">
    <property type="term" value="F:transmembrane transporter activity"/>
    <property type="evidence" value="ECO:0007669"/>
    <property type="project" value="InterPro"/>
</dbReference>
<dbReference type="Pfam" id="PF01032">
    <property type="entry name" value="FecCD"/>
    <property type="match status" value="1"/>
</dbReference>
<keyword evidence="6 8" id="KW-1133">Transmembrane helix</keyword>
<dbReference type="Proteomes" id="UP000269041">
    <property type="component" value="Unassembled WGS sequence"/>
</dbReference>
<proteinExistence type="inferred from homology"/>
<keyword evidence="4" id="KW-1003">Cell membrane</keyword>
<feature type="transmembrane region" description="Helical" evidence="8">
    <location>
        <begin position="331"/>
        <end position="352"/>
    </location>
</feature>
<feature type="transmembrane region" description="Helical" evidence="8">
    <location>
        <begin position="141"/>
        <end position="162"/>
    </location>
</feature>
<dbReference type="RefSeq" id="WP_125321293.1">
    <property type="nucleotide sequence ID" value="NZ_AP024890.1"/>
</dbReference>
<dbReference type="OrthoDB" id="9055647at2"/>
<accession>A0A427U357</accession>
<evidence type="ECO:0000256" key="5">
    <source>
        <dbReference type="ARBA" id="ARBA00022692"/>
    </source>
</evidence>
<feature type="transmembrane region" description="Helical" evidence="8">
    <location>
        <begin position="115"/>
        <end position="135"/>
    </location>
</feature>
<reference evidence="9 10" key="1">
    <citation type="submission" date="2018-12" db="EMBL/GenBank/DDBJ databases">
        <title>Genomic taxonomy of the Vibrionaceae family.</title>
        <authorList>
            <person name="Gomez-Gil B."/>
            <person name="Enciso-Ibarra K."/>
        </authorList>
    </citation>
    <scope>NUCLEOTIDE SEQUENCE [LARGE SCALE GENOMIC DNA]</scope>
    <source>
        <strain evidence="9 10">CAIM 594</strain>
    </source>
</reference>
<evidence type="ECO:0000256" key="6">
    <source>
        <dbReference type="ARBA" id="ARBA00022989"/>
    </source>
</evidence>
<dbReference type="GO" id="GO:0005886">
    <property type="term" value="C:plasma membrane"/>
    <property type="evidence" value="ECO:0007669"/>
    <property type="project" value="UniProtKB-SubCell"/>
</dbReference>
<feature type="transmembrane region" description="Helical" evidence="8">
    <location>
        <begin position="32"/>
        <end position="57"/>
    </location>
</feature>
<protein>
    <submittedName>
        <fullName evidence="9">Iron ABC transporter permease</fullName>
    </submittedName>
</protein>
<dbReference type="InterPro" id="IPR037294">
    <property type="entry name" value="ABC_BtuC-like"/>
</dbReference>
<evidence type="ECO:0000313" key="9">
    <source>
        <dbReference type="EMBL" id="RSD31083.1"/>
    </source>
</evidence>
<evidence type="ECO:0000256" key="2">
    <source>
        <dbReference type="ARBA" id="ARBA00007935"/>
    </source>
</evidence>
<feature type="transmembrane region" description="Helical" evidence="8">
    <location>
        <begin position="216"/>
        <end position="244"/>
    </location>
</feature>
<evidence type="ECO:0000256" key="3">
    <source>
        <dbReference type="ARBA" id="ARBA00022448"/>
    </source>
</evidence>
<keyword evidence="7 8" id="KW-0472">Membrane</keyword>
<name>A0A427U357_9VIBR</name>
<gene>
    <name evidence="9" type="ORF">EJA03_10460</name>
</gene>
<feature type="transmembrane region" description="Helical" evidence="8">
    <location>
        <begin position="77"/>
        <end position="103"/>
    </location>
</feature>
<comment type="similarity">
    <text evidence="2">Belongs to the binding-protein-dependent transport system permease family. FecCD subfamily.</text>
</comment>
<keyword evidence="5 8" id="KW-0812">Transmembrane</keyword>
<evidence type="ECO:0000256" key="8">
    <source>
        <dbReference type="SAM" id="Phobius"/>
    </source>
</evidence>
<dbReference type="AlphaFoldDB" id="A0A427U357"/>
<dbReference type="Gene3D" id="1.10.3470.10">
    <property type="entry name" value="ABC transporter involved in vitamin B12 uptake, BtuC"/>
    <property type="match status" value="1"/>
</dbReference>
<dbReference type="EMBL" id="RSFA01000042">
    <property type="protein sequence ID" value="RSD31083.1"/>
    <property type="molecule type" value="Genomic_DNA"/>
</dbReference>
<feature type="transmembrane region" description="Helical" evidence="8">
    <location>
        <begin position="174"/>
        <end position="196"/>
    </location>
</feature>
<sequence>MLDNAEASVHSDEANTHQCGIYRKIQQKRYRALLITTMVLCVAILLDISTGSSWISIERVVDALLGGPEGTALSTTIVWHLRLPVTLTCLVVGASLGLAGGLMQTLLANPLASPYTLGISAAAGFGAATALLTGFSIFGLAWLGVPIAAFAASVLASMAIYFIGRSHNMDAKILILAGIVVLFFFQALQSLVQYLASPEVLQQIVFWLFGSLLKASWLSFAVAGVILVIGLVFSLPRVWALTALSSGEERAQALGINTRKLRLEMFLLCSLLTAGAVSFVGTIGFVGLVAPHLSRLLVGEDQRMYLPLSTLMGALLLCMSSLVGKVIIPGTIIPIGIITSLVGVPFLLYLLLNRRGSL</sequence>
<feature type="transmembrane region" description="Helical" evidence="8">
    <location>
        <begin position="265"/>
        <end position="293"/>
    </location>
</feature>
<dbReference type="GO" id="GO:0033214">
    <property type="term" value="P:siderophore-iron import into cell"/>
    <property type="evidence" value="ECO:0007669"/>
    <property type="project" value="TreeGrafter"/>
</dbReference>
<dbReference type="PANTHER" id="PTHR30472:SF25">
    <property type="entry name" value="ABC TRANSPORTER PERMEASE PROTEIN MJ0876-RELATED"/>
    <property type="match status" value="1"/>
</dbReference>
<comment type="caution">
    <text evidence="9">The sequence shown here is derived from an EMBL/GenBank/DDBJ whole genome shotgun (WGS) entry which is preliminary data.</text>
</comment>
<evidence type="ECO:0000313" key="10">
    <source>
        <dbReference type="Proteomes" id="UP000269041"/>
    </source>
</evidence>
<dbReference type="FunFam" id="1.10.3470.10:FF:000001">
    <property type="entry name" value="Vitamin B12 ABC transporter permease BtuC"/>
    <property type="match status" value="1"/>
</dbReference>
<dbReference type="InterPro" id="IPR000522">
    <property type="entry name" value="ABC_transptr_permease_BtuC"/>
</dbReference>
<comment type="subcellular location">
    <subcellularLocation>
        <location evidence="1">Cell membrane</location>
        <topology evidence="1">Multi-pass membrane protein</topology>
    </subcellularLocation>
</comment>